<dbReference type="AlphaFoldDB" id="A0A0R1M1Q1"/>
<dbReference type="InterPro" id="IPR029787">
    <property type="entry name" value="Nucleotide_cyclase"/>
</dbReference>
<dbReference type="NCBIfam" id="TIGR00254">
    <property type="entry name" value="GGDEF"/>
    <property type="match status" value="1"/>
</dbReference>
<feature type="transmembrane region" description="Helical" evidence="1">
    <location>
        <begin position="46"/>
        <end position="68"/>
    </location>
</feature>
<dbReference type="Proteomes" id="UP000051160">
    <property type="component" value="Unassembled WGS sequence"/>
</dbReference>
<dbReference type="EMBL" id="AZEE01000027">
    <property type="protein sequence ID" value="KRK98522.1"/>
    <property type="molecule type" value="Genomic_DNA"/>
</dbReference>
<dbReference type="Pfam" id="PF00990">
    <property type="entry name" value="GGDEF"/>
    <property type="match status" value="1"/>
</dbReference>
<dbReference type="SUPFAM" id="SSF55073">
    <property type="entry name" value="Nucleotide cyclase"/>
    <property type="match status" value="1"/>
</dbReference>
<dbReference type="InterPro" id="IPR050469">
    <property type="entry name" value="Diguanylate_Cyclase"/>
</dbReference>
<keyword evidence="1" id="KW-1133">Transmembrane helix</keyword>
<evidence type="ECO:0000313" key="3">
    <source>
        <dbReference type="EMBL" id="KRK98522.1"/>
    </source>
</evidence>
<dbReference type="PROSITE" id="PS50887">
    <property type="entry name" value="GGDEF"/>
    <property type="match status" value="1"/>
</dbReference>
<keyword evidence="1" id="KW-0472">Membrane</keyword>
<dbReference type="PANTHER" id="PTHR45138:SF9">
    <property type="entry name" value="DIGUANYLATE CYCLASE DGCM-RELATED"/>
    <property type="match status" value="1"/>
</dbReference>
<dbReference type="Gene3D" id="3.30.70.270">
    <property type="match status" value="1"/>
</dbReference>
<dbReference type="SMART" id="SM00267">
    <property type="entry name" value="GGDEF"/>
    <property type="match status" value="1"/>
</dbReference>
<organism evidence="3 4">
    <name type="scientific">Secundilactobacillus odoratitofui DSM 19909 = JCM 15043</name>
    <dbReference type="NCBI Taxonomy" id="1423776"/>
    <lineage>
        <taxon>Bacteria</taxon>
        <taxon>Bacillati</taxon>
        <taxon>Bacillota</taxon>
        <taxon>Bacilli</taxon>
        <taxon>Lactobacillales</taxon>
        <taxon>Lactobacillaceae</taxon>
        <taxon>Secundilactobacillus</taxon>
    </lineage>
</organism>
<dbReference type="PANTHER" id="PTHR45138">
    <property type="entry name" value="REGULATORY COMPONENTS OF SENSORY TRANSDUCTION SYSTEM"/>
    <property type="match status" value="1"/>
</dbReference>
<feature type="transmembrane region" description="Helical" evidence="1">
    <location>
        <begin position="118"/>
        <end position="138"/>
    </location>
</feature>
<feature type="domain" description="GGDEF" evidence="2">
    <location>
        <begin position="236"/>
        <end position="372"/>
    </location>
</feature>
<sequence length="375" mass="43519">MFDWGNWVIQTIIAAFFISGFVVFYNQGLTAATQTHRERWLILVRYDRLIATIFTLAMVAFCQLAQYLNPINESAYTNWALYILFIPLLDQKVRLPEYIARSVIAMAFWAANNNLNSANFYVSVAFLIIILVLIYLYRYVINGNWLLRMELVLWIGLDFWLSQTQLTTLSVTMSIVMFLLMNMFTAFYWSTERVTELEHHRLEQQVNLDTLTQAGSFFAFRSDSVTKFALARQKKQPMSLLMFDIDYFKNVNDTYGHATGNRVLSEIGKLVLTELKQVAELEPTFYRTGGEEFNVIFMADIAEVIPFVQTLQEHVKMAYFSYEEVTVHITLSLGLTALSDEDETFETVYERADAYLYQSKQNGRDQLTVEGQVKH</sequence>
<gene>
    <name evidence="3" type="ORF">FD04_GL000254</name>
</gene>
<dbReference type="InterPro" id="IPR000160">
    <property type="entry name" value="GGDEF_dom"/>
</dbReference>
<dbReference type="InterPro" id="IPR043128">
    <property type="entry name" value="Rev_trsase/Diguanyl_cyclase"/>
</dbReference>
<reference evidence="3 4" key="1">
    <citation type="journal article" date="2015" name="Genome Announc.">
        <title>Expanding the biotechnology potential of lactobacilli through comparative genomics of 213 strains and associated genera.</title>
        <authorList>
            <person name="Sun Z."/>
            <person name="Harris H.M."/>
            <person name="McCann A."/>
            <person name="Guo C."/>
            <person name="Argimon S."/>
            <person name="Zhang W."/>
            <person name="Yang X."/>
            <person name="Jeffery I.B."/>
            <person name="Cooney J.C."/>
            <person name="Kagawa T.F."/>
            <person name="Liu W."/>
            <person name="Song Y."/>
            <person name="Salvetti E."/>
            <person name="Wrobel A."/>
            <person name="Rasinkangas P."/>
            <person name="Parkhill J."/>
            <person name="Rea M.C."/>
            <person name="O'Sullivan O."/>
            <person name="Ritari J."/>
            <person name="Douillard F.P."/>
            <person name="Paul Ross R."/>
            <person name="Yang R."/>
            <person name="Briner A.E."/>
            <person name="Felis G.E."/>
            <person name="de Vos W.M."/>
            <person name="Barrangou R."/>
            <person name="Klaenhammer T.R."/>
            <person name="Caufield P.W."/>
            <person name="Cui Y."/>
            <person name="Zhang H."/>
            <person name="O'Toole P.W."/>
        </authorList>
    </citation>
    <scope>NUCLEOTIDE SEQUENCE [LARGE SCALE GENOMIC DNA]</scope>
    <source>
        <strain evidence="3 4">DSM 19909</strain>
    </source>
</reference>
<dbReference type="STRING" id="1423776.FD04_GL000254"/>
<accession>A0A0R1M1Q1</accession>
<feature type="transmembrane region" description="Helical" evidence="1">
    <location>
        <begin position="168"/>
        <end position="189"/>
    </location>
</feature>
<evidence type="ECO:0000313" key="4">
    <source>
        <dbReference type="Proteomes" id="UP000051160"/>
    </source>
</evidence>
<dbReference type="RefSeq" id="WP_056946867.1">
    <property type="nucleotide sequence ID" value="NZ_AZEE01000027.1"/>
</dbReference>
<name>A0A0R1M1Q1_9LACO</name>
<dbReference type="GO" id="GO:0052621">
    <property type="term" value="F:diguanylate cyclase activity"/>
    <property type="evidence" value="ECO:0007669"/>
    <property type="project" value="TreeGrafter"/>
</dbReference>
<feature type="transmembrane region" description="Helical" evidence="1">
    <location>
        <begin position="6"/>
        <end position="25"/>
    </location>
</feature>
<protein>
    <submittedName>
        <fullName evidence="3">Signal transduction diguanylate cyclase</fullName>
    </submittedName>
</protein>
<keyword evidence="1" id="KW-0812">Transmembrane</keyword>
<comment type="caution">
    <text evidence="3">The sequence shown here is derived from an EMBL/GenBank/DDBJ whole genome shotgun (WGS) entry which is preliminary data.</text>
</comment>
<evidence type="ECO:0000259" key="2">
    <source>
        <dbReference type="PROSITE" id="PS50887"/>
    </source>
</evidence>
<dbReference type="PATRIC" id="fig|1423776.4.peg.255"/>
<dbReference type="CDD" id="cd01949">
    <property type="entry name" value="GGDEF"/>
    <property type="match status" value="1"/>
</dbReference>
<evidence type="ECO:0000256" key="1">
    <source>
        <dbReference type="SAM" id="Phobius"/>
    </source>
</evidence>
<proteinExistence type="predicted"/>
<keyword evidence="4" id="KW-1185">Reference proteome</keyword>